<dbReference type="PANTHER" id="PTHR30582:SF30">
    <property type="entry name" value="BLR4375 PROTEIN"/>
    <property type="match status" value="1"/>
</dbReference>
<accession>A0A841IZV8</accession>
<dbReference type="PROSITE" id="PS52029">
    <property type="entry name" value="LD_TPASE"/>
    <property type="match status" value="1"/>
</dbReference>
<dbReference type="GO" id="GO:0071972">
    <property type="term" value="F:peptidoglycan L,D-transpeptidase activity"/>
    <property type="evidence" value="ECO:0007669"/>
    <property type="project" value="TreeGrafter"/>
</dbReference>
<dbReference type="GO" id="GO:0005576">
    <property type="term" value="C:extracellular region"/>
    <property type="evidence" value="ECO:0007669"/>
    <property type="project" value="TreeGrafter"/>
</dbReference>
<keyword evidence="3" id="KW-0808">Transferase</keyword>
<dbReference type="CDD" id="cd16913">
    <property type="entry name" value="YkuD_like"/>
    <property type="match status" value="1"/>
</dbReference>
<evidence type="ECO:0000256" key="2">
    <source>
        <dbReference type="ARBA" id="ARBA00005992"/>
    </source>
</evidence>
<keyword evidence="10" id="KW-1185">Reference proteome</keyword>
<dbReference type="InterPro" id="IPR005490">
    <property type="entry name" value="LD_TPept_cat_dom"/>
</dbReference>
<dbReference type="GO" id="GO:0008360">
    <property type="term" value="P:regulation of cell shape"/>
    <property type="evidence" value="ECO:0007669"/>
    <property type="project" value="UniProtKB-UniRule"/>
</dbReference>
<feature type="active site" description="Nucleophile" evidence="7">
    <location>
        <position position="331"/>
    </location>
</feature>
<evidence type="ECO:0000313" key="10">
    <source>
        <dbReference type="Proteomes" id="UP000552700"/>
    </source>
</evidence>
<name>A0A841IZV8_9SPHN</name>
<evidence type="ECO:0000256" key="1">
    <source>
        <dbReference type="ARBA" id="ARBA00004752"/>
    </source>
</evidence>
<evidence type="ECO:0000256" key="4">
    <source>
        <dbReference type="ARBA" id="ARBA00022960"/>
    </source>
</evidence>
<dbReference type="Proteomes" id="UP000552700">
    <property type="component" value="Unassembled WGS sequence"/>
</dbReference>
<dbReference type="InterPro" id="IPR038063">
    <property type="entry name" value="Transpep_catalytic_dom"/>
</dbReference>
<gene>
    <name evidence="9" type="ORF">FHS92_001932</name>
</gene>
<feature type="active site" description="Proton donor/acceptor" evidence="7">
    <location>
        <position position="315"/>
    </location>
</feature>
<keyword evidence="9" id="KW-0449">Lipoprotein</keyword>
<evidence type="ECO:0000259" key="8">
    <source>
        <dbReference type="PROSITE" id="PS52029"/>
    </source>
</evidence>
<dbReference type="GO" id="GO:0016740">
    <property type="term" value="F:transferase activity"/>
    <property type="evidence" value="ECO:0007669"/>
    <property type="project" value="UniProtKB-KW"/>
</dbReference>
<dbReference type="Pfam" id="PF01471">
    <property type="entry name" value="PG_binding_1"/>
    <property type="match status" value="1"/>
</dbReference>
<dbReference type="UniPathway" id="UPA00219"/>
<dbReference type="InterPro" id="IPR002477">
    <property type="entry name" value="Peptidoglycan-bd-like"/>
</dbReference>
<dbReference type="AlphaFoldDB" id="A0A841IZV8"/>
<dbReference type="SUPFAM" id="SSF141523">
    <property type="entry name" value="L,D-transpeptidase catalytic domain-like"/>
    <property type="match status" value="1"/>
</dbReference>
<dbReference type="InterPro" id="IPR036365">
    <property type="entry name" value="PGBD-like_sf"/>
</dbReference>
<sequence>MKRATLFLVPILLTACQEAPSNSADATPAKTVDTRDAGTPLGFEDAGPVPATLAVSEAFRVQVVLDRLGFSPGVIDGQSGPSLALALRGFQEANDLSPTGTLDDPTRKALTRWRDVAPMRAVRIPPAFAAGPFFPNLPKDAAAQAKLPAIGYRDLTEALAERFHTTPAVLAQLNRNGPITAQASLIVPNIADIDPATLGEDARGWNATLQKLAVSPKQPQAAKVVVDKSEGTLRAYDEGGKLIAQFPATMGSAHDPLPIGTWKIQGVSRNPDFRYNPKLFWDVSDSKASALLKPGPNNPVGVAWLDLSKPHYGIHGTGEPQTIGRAESHGCVRLTNWDVARLAQMVKVSTPAIFQN</sequence>
<comment type="caution">
    <text evidence="9">The sequence shown here is derived from an EMBL/GenBank/DDBJ whole genome shotgun (WGS) entry which is preliminary data.</text>
</comment>
<comment type="similarity">
    <text evidence="2">Belongs to the YkuD family.</text>
</comment>
<dbReference type="PROSITE" id="PS51257">
    <property type="entry name" value="PROKAR_LIPOPROTEIN"/>
    <property type="match status" value="1"/>
</dbReference>
<evidence type="ECO:0000256" key="6">
    <source>
        <dbReference type="ARBA" id="ARBA00023316"/>
    </source>
</evidence>
<dbReference type="Pfam" id="PF03734">
    <property type="entry name" value="YkuD"/>
    <property type="match status" value="1"/>
</dbReference>
<reference evidence="9 10" key="1">
    <citation type="submission" date="2020-08" db="EMBL/GenBank/DDBJ databases">
        <title>Genomic Encyclopedia of Type Strains, Phase IV (KMG-IV): sequencing the most valuable type-strain genomes for metagenomic binning, comparative biology and taxonomic classification.</title>
        <authorList>
            <person name="Goeker M."/>
        </authorList>
    </citation>
    <scope>NUCLEOTIDE SEQUENCE [LARGE SCALE GENOMIC DNA]</scope>
    <source>
        <strain evidence="9 10">DSM 102255</strain>
    </source>
</reference>
<dbReference type="EMBL" id="JACIJP010000002">
    <property type="protein sequence ID" value="MBB6124203.1"/>
    <property type="molecule type" value="Genomic_DNA"/>
</dbReference>
<dbReference type="PANTHER" id="PTHR30582">
    <property type="entry name" value="L,D-TRANSPEPTIDASE"/>
    <property type="match status" value="1"/>
</dbReference>
<dbReference type="RefSeq" id="WP_246351893.1">
    <property type="nucleotide sequence ID" value="NZ_JACIJP010000002.1"/>
</dbReference>
<evidence type="ECO:0000256" key="5">
    <source>
        <dbReference type="ARBA" id="ARBA00022984"/>
    </source>
</evidence>
<dbReference type="InterPro" id="IPR036366">
    <property type="entry name" value="PGBDSf"/>
</dbReference>
<dbReference type="GO" id="GO:0018104">
    <property type="term" value="P:peptidoglycan-protein cross-linking"/>
    <property type="evidence" value="ECO:0007669"/>
    <property type="project" value="TreeGrafter"/>
</dbReference>
<comment type="pathway">
    <text evidence="1 7">Cell wall biogenesis; peptidoglycan biosynthesis.</text>
</comment>
<keyword evidence="4 7" id="KW-0133">Cell shape</keyword>
<dbReference type="Gene3D" id="1.10.101.10">
    <property type="entry name" value="PGBD-like superfamily/PGBD"/>
    <property type="match status" value="1"/>
</dbReference>
<dbReference type="GO" id="GO:0071555">
    <property type="term" value="P:cell wall organization"/>
    <property type="evidence" value="ECO:0007669"/>
    <property type="project" value="UniProtKB-UniRule"/>
</dbReference>
<dbReference type="SUPFAM" id="SSF47090">
    <property type="entry name" value="PGBD-like"/>
    <property type="match status" value="1"/>
</dbReference>
<dbReference type="InterPro" id="IPR050979">
    <property type="entry name" value="LD-transpeptidase"/>
</dbReference>
<keyword evidence="5 7" id="KW-0573">Peptidoglycan synthesis</keyword>
<keyword evidence="6 7" id="KW-0961">Cell wall biogenesis/degradation</keyword>
<feature type="domain" description="L,D-TPase catalytic" evidence="8">
    <location>
        <begin position="222"/>
        <end position="355"/>
    </location>
</feature>
<organism evidence="9 10">
    <name type="scientific">Sphingobium subterraneum</name>
    <dbReference type="NCBI Taxonomy" id="627688"/>
    <lineage>
        <taxon>Bacteria</taxon>
        <taxon>Pseudomonadati</taxon>
        <taxon>Pseudomonadota</taxon>
        <taxon>Alphaproteobacteria</taxon>
        <taxon>Sphingomonadales</taxon>
        <taxon>Sphingomonadaceae</taxon>
        <taxon>Sphingobium</taxon>
    </lineage>
</organism>
<evidence type="ECO:0000256" key="3">
    <source>
        <dbReference type="ARBA" id="ARBA00022679"/>
    </source>
</evidence>
<proteinExistence type="inferred from homology"/>
<dbReference type="Gene3D" id="2.40.440.10">
    <property type="entry name" value="L,D-transpeptidase catalytic domain-like"/>
    <property type="match status" value="1"/>
</dbReference>
<evidence type="ECO:0000256" key="7">
    <source>
        <dbReference type="PROSITE-ProRule" id="PRU01373"/>
    </source>
</evidence>
<evidence type="ECO:0000313" key="9">
    <source>
        <dbReference type="EMBL" id="MBB6124203.1"/>
    </source>
</evidence>
<protein>
    <submittedName>
        <fullName evidence="9">Lipoprotein-anchoring transpeptidase ErfK/SrfK</fullName>
    </submittedName>
</protein>